<sequence>MGARGRRNLRNKRTSKEATASASASAEGGDHGEDTMKRNSKKDQFPSTKPTAQEEEDAQPPGAGKKEKKKRVVRERLPQGLIDREVGPEFADYAERKAETEKMVAYEQALIDQYLINGYAEDEKEVTDNEGEGDDMAEKDRVN</sequence>
<dbReference type="EMBL" id="CAJGYO010000014">
    <property type="protein sequence ID" value="CAD6268586.1"/>
    <property type="molecule type" value="Genomic_DNA"/>
</dbReference>
<evidence type="ECO:0000313" key="2">
    <source>
        <dbReference type="EMBL" id="CAD6268586.1"/>
    </source>
</evidence>
<feature type="compositionally biased region" description="Low complexity" evidence="1">
    <location>
        <begin position="17"/>
        <end position="27"/>
    </location>
</feature>
<protein>
    <submittedName>
        <fullName evidence="2">Uncharacterized protein</fullName>
    </submittedName>
</protein>
<proteinExistence type="predicted"/>
<evidence type="ECO:0000313" key="3">
    <source>
        <dbReference type="Proteomes" id="UP000604825"/>
    </source>
</evidence>
<feature type="compositionally biased region" description="Acidic residues" evidence="1">
    <location>
        <begin position="120"/>
        <end position="135"/>
    </location>
</feature>
<dbReference type="Proteomes" id="UP000604825">
    <property type="component" value="Unassembled WGS sequence"/>
</dbReference>
<keyword evidence="3" id="KW-1185">Reference proteome</keyword>
<reference evidence="2" key="1">
    <citation type="submission" date="2020-10" db="EMBL/GenBank/DDBJ databases">
        <authorList>
            <person name="Han B."/>
            <person name="Lu T."/>
            <person name="Zhao Q."/>
            <person name="Huang X."/>
            <person name="Zhao Y."/>
        </authorList>
    </citation>
    <scope>NUCLEOTIDE SEQUENCE</scope>
</reference>
<feature type="region of interest" description="Disordered" evidence="1">
    <location>
        <begin position="1"/>
        <end position="89"/>
    </location>
</feature>
<comment type="caution">
    <text evidence="2">The sequence shown here is derived from an EMBL/GenBank/DDBJ whole genome shotgun (WGS) entry which is preliminary data.</text>
</comment>
<feature type="compositionally biased region" description="Basic and acidic residues" evidence="1">
    <location>
        <begin position="28"/>
        <end position="44"/>
    </location>
</feature>
<evidence type="ECO:0000256" key="1">
    <source>
        <dbReference type="SAM" id="MobiDB-lite"/>
    </source>
</evidence>
<dbReference type="AlphaFoldDB" id="A0A811RE84"/>
<organism evidence="2 3">
    <name type="scientific">Miscanthus lutarioriparius</name>
    <dbReference type="NCBI Taxonomy" id="422564"/>
    <lineage>
        <taxon>Eukaryota</taxon>
        <taxon>Viridiplantae</taxon>
        <taxon>Streptophyta</taxon>
        <taxon>Embryophyta</taxon>
        <taxon>Tracheophyta</taxon>
        <taxon>Spermatophyta</taxon>
        <taxon>Magnoliopsida</taxon>
        <taxon>Liliopsida</taxon>
        <taxon>Poales</taxon>
        <taxon>Poaceae</taxon>
        <taxon>PACMAD clade</taxon>
        <taxon>Panicoideae</taxon>
        <taxon>Andropogonodae</taxon>
        <taxon>Andropogoneae</taxon>
        <taxon>Saccharinae</taxon>
        <taxon>Miscanthus</taxon>
    </lineage>
</organism>
<feature type="region of interest" description="Disordered" evidence="1">
    <location>
        <begin position="120"/>
        <end position="143"/>
    </location>
</feature>
<accession>A0A811RE84</accession>
<gene>
    <name evidence="2" type="ORF">NCGR_LOCUS51891</name>
</gene>
<feature type="compositionally biased region" description="Basic residues" evidence="1">
    <location>
        <begin position="1"/>
        <end position="13"/>
    </location>
</feature>
<name>A0A811RE84_9POAL</name>
<feature type="compositionally biased region" description="Basic and acidic residues" evidence="1">
    <location>
        <begin position="74"/>
        <end position="89"/>
    </location>
</feature>